<organism evidence="9 10">
    <name type="scientific">Nematostella vectensis</name>
    <name type="common">Starlet sea anemone</name>
    <dbReference type="NCBI Taxonomy" id="45351"/>
    <lineage>
        <taxon>Eukaryota</taxon>
        <taxon>Metazoa</taxon>
        <taxon>Cnidaria</taxon>
        <taxon>Anthozoa</taxon>
        <taxon>Hexacorallia</taxon>
        <taxon>Actiniaria</taxon>
        <taxon>Edwardsiidae</taxon>
        <taxon>Nematostella</taxon>
    </lineage>
</organism>
<keyword evidence="2 7" id="KW-0732">Signal</keyword>
<reference evidence="9 10" key="1">
    <citation type="journal article" date="2007" name="Science">
        <title>Sea anemone genome reveals ancestral eumetazoan gene repertoire and genomic organization.</title>
        <authorList>
            <person name="Putnam N.H."/>
            <person name="Srivastava M."/>
            <person name="Hellsten U."/>
            <person name="Dirks B."/>
            <person name="Chapman J."/>
            <person name="Salamov A."/>
            <person name="Terry A."/>
            <person name="Shapiro H."/>
            <person name="Lindquist E."/>
            <person name="Kapitonov V.V."/>
            <person name="Jurka J."/>
            <person name="Genikhovich G."/>
            <person name="Grigoriev I.V."/>
            <person name="Lucas S.M."/>
            <person name="Steele R.E."/>
            <person name="Finnerty J.R."/>
            <person name="Technau U."/>
            <person name="Martindale M.Q."/>
            <person name="Rokhsar D.S."/>
        </authorList>
    </citation>
    <scope>NUCLEOTIDE SEQUENCE [LARGE SCALE GENOMIC DNA]</scope>
    <source>
        <strain evidence="10">CH2 X CH6</strain>
    </source>
</reference>
<dbReference type="PROSITE" id="PS50940">
    <property type="entry name" value="CHIT_BIND_II"/>
    <property type="match status" value="7"/>
</dbReference>
<feature type="region of interest" description="Disordered" evidence="6">
    <location>
        <begin position="295"/>
        <end position="322"/>
    </location>
</feature>
<evidence type="ECO:0000256" key="3">
    <source>
        <dbReference type="ARBA" id="ARBA00022737"/>
    </source>
</evidence>
<evidence type="ECO:0000256" key="6">
    <source>
        <dbReference type="SAM" id="MobiDB-lite"/>
    </source>
</evidence>
<dbReference type="OMA" id="QDSRCEQ"/>
<feature type="domain" description="Chitin-binding type-2" evidence="8">
    <location>
        <begin position="34"/>
        <end position="92"/>
    </location>
</feature>
<dbReference type="eggNOG" id="ENOG502RXTR">
    <property type="taxonomic scope" value="Eukaryota"/>
</dbReference>
<evidence type="ECO:0000256" key="2">
    <source>
        <dbReference type="ARBA" id="ARBA00022729"/>
    </source>
</evidence>
<dbReference type="Pfam" id="PF01607">
    <property type="entry name" value="CBM_14"/>
    <property type="match status" value="7"/>
</dbReference>
<dbReference type="SUPFAM" id="SSF57625">
    <property type="entry name" value="Invertebrate chitin-binding proteins"/>
    <property type="match status" value="7"/>
</dbReference>
<dbReference type="InterPro" id="IPR002557">
    <property type="entry name" value="Chitin-bd_dom"/>
</dbReference>
<keyword evidence="1" id="KW-0147">Chitin-binding</keyword>
<feature type="domain" description="Chitin-binding type-2" evidence="8">
    <location>
        <begin position="451"/>
        <end position="507"/>
    </location>
</feature>
<gene>
    <name evidence="9" type="ORF">NEMVEDRAFT_v1g180912</name>
</gene>
<keyword evidence="4" id="KW-1015">Disulfide bond</keyword>
<sequence>MKSAAVFLLGLLVCHCSALGLFESQLEHLLSEDSNFCTERQDGNYADSSNCNLYITCSNGFTIANRHCPTGLAFNEAIGMCDYPSNVPGCSGSSGSGFCHEKSDGNYKDSGNCHGFIMCSNGHTYHMTCPGQTNFDPAKKRCEDYDCSVPGRDVAYLTDQNDGGFCAERSDGDYQDPDACEGFISCSNHITYHMPCPENLRFNPTTKHCDNPENVQCGPTRPPTPKVPPTTKAPFTKSPFCVGKQNGKYADANNCNGFVMCSNGYIYYMDCPSNLRYDPAKGRCEWADTVDCGQRPTISPHPPKPTTMPPQPTPPKSPFCEEKKNGDYADPSNCNGFITCSNGYAYKRDCPFNLKFDTKKLECEWPNKVNCKSRPTTVPYVTKPTPPSGNSEFCKKNGNGRYRDPHNCLGYIVCRGGNIYFRNCRRGLRFNGVTKRCDLPRNVKCAGAGGGTFCEGRKDGDYVDAVNCNGFIKCSNQLTYYFDCPSNLRFNIKKDWCDWPENVWCPYL</sequence>
<keyword evidence="3" id="KW-0677">Repeat</keyword>
<feature type="domain" description="Chitin-binding type-2" evidence="8">
    <location>
        <begin position="163"/>
        <end position="219"/>
    </location>
</feature>
<dbReference type="KEGG" id="nve:5518330"/>
<keyword evidence="5" id="KW-0325">Glycoprotein</keyword>
<dbReference type="InParanoid" id="A7RQV4"/>
<feature type="domain" description="Chitin-binding type-2" evidence="8">
    <location>
        <begin position="96"/>
        <end position="142"/>
    </location>
</feature>
<dbReference type="STRING" id="45351.A7RQV4"/>
<evidence type="ECO:0000313" key="10">
    <source>
        <dbReference type="Proteomes" id="UP000001593"/>
    </source>
</evidence>
<evidence type="ECO:0000256" key="7">
    <source>
        <dbReference type="SAM" id="SignalP"/>
    </source>
</evidence>
<dbReference type="AlphaFoldDB" id="A7RQV4"/>
<feature type="compositionally biased region" description="Pro residues" evidence="6">
    <location>
        <begin position="299"/>
        <end position="317"/>
    </location>
</feature>
<keyword evidence="10" id="KW-1185">Reference proteome</keyword>
<proteinExistence type="predicted"/>
<dbReference type="GO" id="GO:0005576">
    <property type="term" value="C:extracellular region"/>
    <property type="evidence" value="ECO:0007669"/>
    <property type="project" value="InterPro"/>
</dbReference>
<evidence type="ECO:0000313" key="9">
    <source>
        <dbReference type="EMBL" id="EDO46169.1"/>
    </source>
</evidence>
<feature type="signal peptide" evidence="7">
    <location>
        <begin position="1"/>
        <end position="18"/>
    </location>
</feature>
<dbReference type="HOGENOM" id="CLU_478121_0_0_1"/>
<evidence type="ECO:0000256" key="4">
    <source>
        <dbReference type="ARBA" id="ARBA00023157"/>
    </source>
</evidence>
<dbReference type="GO" id="GO:0008061">
    <property type="term" value="F:chitin binding"/>
    <property type="evidence" value="ECO:0007669"/>
    <property type="project" value="UniProtKB-KW"/>
</dbReference>
<dbReference type="OrthoDB" id="6021959at2759"/>
<accession>A7RQV4</accession>
<dbReference type="InterPro" id="IPR036508">
    <property type="entry name" value="Chitin-bd_dom_sf"/>
</dbReference>
<dbReference type="PANTHER" id="PTHR23301">
    <property type="entry name" value="CHITIN BINDING PERITROPHIN-A"/>
    <property type="match status" value="1"/>
</dbReference>
<evidence type="ECO:0000256" key="1">
    <source>
        <dbReference type="ARBA" id="ARBA00022669"/>
    </source>
</evidence>
<dbReference type="PhylomeDB" id="A7RQV4"/>
<dbReference type="SMART" id="SM00494">
    <property type="entry name" value="ChtBD2"/>
    <property type="match status" value="7"/>
</dbReference>
<evidence type="ECO:0000256" key="5">
    <source>
        <dbReference type="ARBA" id="ARBA00023180"/>
    </source>
</evidence>
<dbReference type="Proteomes" id="UP000001593">
    <property type="component" value="Unassembled WGS sequence"/>
</dbReference>
<dbReference type="EMBL" id="DS469529">
    <property type="protein sequence ID" value="EDO46169.1"/>
    <property type="molecule type" value="Genomic_DNA"/>
</dbReference>
<dbReference type="InterPro" id="IPR051940">
    <property type="entry name" value="Chitin_bind-dev_reg"/>
</dbReference>
<feature type="domain" description="Chitin-binding type-2" evidence="8">
    <location>
        <begin position="391"/>
        <end position="447"/>
    </location>
</feature>
<protein>
    <recommendedName>
        <fullName evidence="8">Chitin-binding type-2 domain-containing protein</fullName>
    </recommendedName>
</protein>
<name>A7RQV4_NEMVE</name>
<feature type="domain" description="Chitin-binding type-2" evidence="8">
    <location>
        <begin position="317"/>
        <end position="373"/>
    </location>
</feature>
<feature type="domain" description="Chitin-binding type-2" evidence="8">
    <location>
        <begin position="238"/>
        <end position="294"/>
    </location>
</feature>
<dbReference type="PANTHER" id="PTHR23301:SF0">
    <property type="entry name" value="CHITIN-BINDING TYPE-2 DOMAIN-CONTAINING PROTEIN-RELATED"/>
    <property type="match status" value="1"/>
</dbReference>
<feature type="chain" id="PRO_5002714450" description="Chitin-binding type-2 domain-containing protein" evidence="7">
    <location>
        <begin position="19"/>
        <end position="508"/>
    </location>
</feature>
<dbReference type="Gene3D" id="2.170.140.10">
    <property type="entry name" value="Chitin binding domain"/>
    <property type="match status" value="7"/>
</dbReference>
<evidence type="ECO:0000259" key="8">
    <source>
        <dbReference type="PROSITE" id="PS50940"/>
    </source>
</evidence>